<protein>
    <submittedName>
        <fullName evidence="2">Uncharacterized protein</fullName>
    </submittedName>
</protein>
<dbReference type="RefSeq" id="WP_173415729.1">
    <property type="nucleotide sequence ID" value="NZ_CP054139.1"/>
</dbReference>
<feature type="chain" id="PRO_5028871481" evidence="1">
    <location>
        <begin position="22"/>
        <end position="285"/>
    </location>
</feature>
<keyword evidence="1" id="KW-0732">Signal</keyword>
<evidence type="ECO:0000313" key="3">
    <source>
        <dbReference type="Proteomes" id="UP000505355"/>
    </source>
</evidence>
<evidence type="ECO:0000313" key="2">
    <source>
        <dbReference type="EMBL" id="QKJ31062.1"/>
    </source>
</evidence>
<gene>
    <name evidence="2" type="ORF">HQ865_15300</name>
</gene>
<feature type="signal peptide" evidence="1">
    <location>
        <begin position="1"/>
        <end position="21"/>
    </location>
</feature>
<accession>A0A7D4UKS1</accession>
<reference evidence="2 3" key="1">
    <citation type="submission" date="2020-05" db="EMBL/GenBank/DDBJ databases">
        <title>Mucilaginibacter mali sp. nov.</title>
        <authorList>
            <person name="Kim H.S."/>
            <person name="Lee K.C."/>
            <person name="Suh M.K."/>
            <person name="Kim J.-S."/>
            <person name="Han K.-I."/>
            <person name="Eom M.K."/>
            <person name="Shin Y.K."/>
            <person name="Lee J.-S."/>
        </authorList>
    </citation>
    <scope>NUCLEOTIDE SEQUENCE [LARGE SCALE GENOMIC DNA]</scope>
    <source>
        <strain evidence="2 3">G2-14</strain>
    </source>
</reference>
<dbReference type="KEGG" id="mmab:HQ865_15300"/>
<dbReference type="AlphaFoldDB" id="A0A7D4UKS1"/>
<evidence type="ECO:0000256" key="1">
    <source>
        <dbReference type="SAM" id="SignalP"/>
    </source>
</evidence>
<keyword evidence="3" id="KW-1185">Reference proteome</keyword>
<organism evidence="2 3">
    <name type="scientific">Mucilaginibacter mali</name>
    <dbReference type="NCBI Taxonomy" id="2740462"/>
    <lineage>
        <taxon>Bacteria</taxon>
        <taxon>Pseudomonadati</taxon>
        <taxon>Bacteroidota</taxon>
        <taxon>Sphingobacteriia</taxon>
        <taxon>Sphingobacteriales</taxon>
        <taxon>Sphingobacteriaceae</taxon>
        <taxon>Mucilaginibacter</taxon>
    </lineage>
</organism>
<sequence>MKKALSAGIVLLSTISFISKAQTWSGSTPGNIYYNSGNVGIGTTSPSSNLTVSGDIAYYASGTYPSLLSNSYSNTSWHGPRIGFSRYRGTASSPSSLASGDFAGWFDFFGYDGTTAQRVGQFVMTVDGTVSTGVVPGKFTIATANASGTNTIRLTAYANDYVTMANNGGRVGIGTESPDAKLAVNGTIHSKEVKVDLTGWPDFVFKPAYKLPSLAEVKTYIDKNQHLPDVPSAQEIAKDGLNIGEMNKLLMKKIEELTLYLIEEHDKNQKEIEQLKQQLKAVTNK</sequence>
<dbReference type="Proteomes" id="UP000505355">
    <property type="component" value="Chromosome"/>
</dbReference>
<name>A0A7D4UKS1_9SPHI</name>
<proteinExistence type="predicted"/>
<dbReference type="EMBL" id="CP054139">
    <property type="protein sequence ID" value="QKJ31062.1"/>
    <property type="molecule type" value="Genomic_DNA"/>
</dbReference>